<keyword evidence="4" id="KW-1185">Reference proteome</keyword>
<accession>W0HWZ0</accession>
<dbReference type="Gene3D" id="3.40.50.720">
    <property type="entry name" value="NAD(P)-binding Rossmann-like Domain"/>
    <property type="match status" value="1"/>
</dbReference>
<evidence type="ECO:0000313" key="4">
    <source>
        <dbReference type="Proteomes" id="UP000019028"/>
    </source>
</evidence>
<dbReference type="GO" id="GO:0000166">
    <property type="term" value="F:nucleotide binding"/>
    <property type="evidence" value="ECO:0007669"/>
    <property type="project" value="InterPro"/>
</dbReference>
<dbReference type="InterPro" id="IPR048477">
    <property type="entry name" value="YceM-like_C"/>
</dbReference>
<dbReference type="OrthoDB" id="9781031at2"/>
<dbReference type="Pfam" id="PF01408">
    <property type="entry name" value="GFO_IDH_MocA"/>
    <property type="match status" value="1"/>
</dbReference>
<gene>
    <name evidence="3" type="primary">mviM</name>
    <name evidence="3" type="ORF">Sant_1671</name>
</gene>
<dbReference type="PANTHER" id="PTHR43708">
    <property type="entry name" value="CONSERVED EXPRESSED OXIDOREDUCTASE (EUROFUNG)"/>
    <property type="match status" value="1"/>
</dbReference>
<dbReference type="InterPro" id="IPR036291">
    <property type="entry name" value="NAD(P)-bd_dom_sf"/>
</dbReference>
<dbReference type="Proteomes" id="UP000019028">
    <property type="component" value="Chromosome"/>
</dbReference>
<dbReference type="InterPro" id="IPR000683">
    <property type="entry name" value="Gfo/Idh/MocA-like_OxRdtase_N"/>
</dbReference>
<evidence type="ECO:0000259" key="1">
    <source>
        <dbReference type="Pfam" id="PF01408"/>
    </source>
</evidence>
<dbReference type="Gene3D" id="3.30.360.10">
    <property type="entry name" value="Dihydrodipicolinate Reductase, domain 2"/>
    <property type="match status" value="1"/>
</dbReference>
<dbReference type="Pfam" id="PF21378">
    <property type="entry name" value="YceM-like_C"/>
    <property type="match status" value="1"/>
</dbReference>
<proteinExistence type="predicted"/>
<dbReference type="PATRIC" id="fig|1239307.3.peg.1826"/>
<dbReference type="HOGENOM" id="CLU_023194_23_0_6"/>
<sequence length="305" mass="33894">MTLRIGIIGLGGIAQKVYLPLLGSAAHWHLVGAFSPNQSRARALCDSYRIPCFARIDELAEQCDALFVHSSTESHFAVVSDLLKRGRHVYVDKPLAATLEQAEALLALAARQQRILMVGFNRRFAPLYRRLKQDMQHVASLRMDKHRSDSVGPQNVRFTLLDDYLHVVDTALWLAGGTPALTGGVVRDNGTGQLLYAEHAFRCGEGLVTTAMHRQAGSQRETVTAVTRGALYRVEEMSRYQWERAGTLGELPVPAWQTILTQRGFTGAVEHFIDCAANQTPTCLDGEESISAQRWIERLLAEREV</sequence>
<dbReference type="PANTHER" id="PTHR43708:SF4">
    <property type="entry name" value="OXIDOREDUCTASE YCEM-RELATED"/>
    <property type="match status" value="1"/>
</dbReference>
<dbReference type="InterPro" id="IPR051317">
    <property type="entry name" value="Gfo/Idh/MocA_oxidoreduct"/>
</dbReference>
<organism evidence="3 4">
    <name type="scientific">Sodalis praecaptivus</name>
    <dbReference type="NCBI Taxonomy" id="1239307"/>
    <lineage>
        <taxon>Bacteria</taxon>
        <taxon>Pseudomonadati</taxon>
        <taxon>Pseudomonadota</taxon>
        <taxon>Gammaproteobacteria</taxon>
        <taxon>Enterobacterales</taxon>
        <taxon>Bruguierivoracaceae</taxon>
        <taxon>Sodalis</taxon>
    </lineage>
</organism>
<feature type="domain" description="YceM-like C-terminal" evidence="2">
    <location>
        <begin position="126"/>
        <end position="244"/>
    </location>
</feature>
<evidence type="ECO:0000259" key="2">
    <source>
        <dbReference type="Pfam" id="PF21378"/>
    </source>
</evidence>
<dbReference type="SUPFAM" id="SSF51735">
    <property type="entry name" value="NAD(P)-binding Rossmann-fold domains"/>
    <property type="match status" value="1"/>
</dbReference>
<name>W0HWZ0_9GAMM</name>
<feature type="domain" description="Gfo/Idh/MocA-like oxidoreductase N-terminal" evidence="1">
    <location>
        <begin position="3"/>
        <end position="120"/>
    </location>
</feature>
<dbReference type="KEGG" id="sod:Sant_1671"/>
<dbReference type="SUPFAM" id="SSF55347">
    <property type="entry name" value="Glyceraldehyde-3-phosphate dehydrogenase-like, C-terminal domain"/>
    <property type="match status" value="1"/>
</dbReference>
<dbReference type="RefSeq" id="WP_025421859.1">
    <property type="nucleotide sequence ID" value="NZ_CP006569.1"/>
</dbReference>
<reference evidence="3 4" key="1">
    <citation type="journal article" date="2014" name="Genome Biol. Evol.">
        <title>Genome degeneration and adaptation in a nascent stage of symbiosis.</title>
        <authorList>
            <person name="Oakeson K.F."/>
            <person name="Gil R."/>
            <person name="Clayton A.L."/>
            <person name="Dunn D.M."/>
            <person name="von Niederhausern A.C."/>
            <person name="Hamil C."/>
            <person name="Aoyagi A."/>
            <person name="Duval B."/>
            <person name="Baca A."/>
            <person name="Silva F.J."/>
            <person name="Vallier A."/>
            <person name="Jackson D.G."/>
            <person name="Latorre A."/>
            <person name="Weiss R.B."/>
            <person name="Heddi A."/>
            <person name="Moya A."/>
            <person name="Dale C."/>
        </authorList>
    </citation>
    <scope>NUCLEOTIDE SEQUENCE [LARGE SCALE GENOMIC DNA]</scope>
    <source>
        <strain evidence="3 4">HS1</strain>
    </source>
</reference>
<evidence type="ECO:0000313" key="3">
    <source>
        <dbReference type="EMBL" id="AHF76725.1"/>
    </source>
</evidence>
<protein>
    <submittedName>
        <fullName evidence="3">Virulence factor</fullName>
    </submittedName>
</protein>
<dbReference type="AlphaFoldDB" id="W0HWZ0"/>
<dbReference type="EMBL" id="CP006569">
    <property type="protein sequence ID" value="AHF76725.1"/>
    <property type="molecule type" value="Genomic_DNA"/>
</dbReference>